<feature type="transmembrane region" description="Helical" evidence="7">
    <location>
        <begin position="226"/>
        <end position="244"/>
    </location>
</feature>
<evidence type="ECO:0000313" key="9">
    <source>
        <dbReference type="Proteomes" id="UP000008888"/>
    </source>
</evidence>
<evidence type="ECO:0000256" key="3">
    <source>
        <dbReference type="ARBA" id="ARBA00022475"/>
    </source>
</evidence>
<feature type="transmembrane region" description="Helical" evidence="7">
    <location>
        <begin position="433"/>
        <end position="452"/>
    </location>
</feature>
<comment type="subcellular location">
    <subcellularLocation>
        <location evidence="1">Cell membrane</location>
        <topology evidence="1">Multi-pass membrane protein</topology>
    </subcellularLocation>
</comment>
<keyword evidence="5 7" id="KW-1133">Transmembrane helix</keyword>
<reference evidence="8 9" key="1">
    <citation type="journal article" date="2011" name="J. Bacteriol.">
        <title>Complete Genome Sequence of the Aerobic Marine Methanotroph Methylomonas methanica MC09.</title>
        <authorList>
            <person name="Boden R."/>
            <person name="Cunliffe M."/>
            <person name="Scanlan J."/>
            <person name="Moussard H."/>
            <person name="Kits K.D."/>
            <person name="Klotz M.G."/>
            <person name="Jetten M.S."/>
            <person name="Vuilleumier S."/>
            <person name="Han J."/>
            <person name="Peters L."/>
            <person name="Mikhailova N."/>
            <person name="Teshima H."/>
            <person name="Tapia R."/>
            <person name="Kyrpides N."/>
            <person name="Ivanova N."/>
            <person name="Pagani I."/>
            <person name="Cheng J.F."/>
            <person name="Goodwin L."/>
            <person name="Han C."/>
            <person name="Hauser L."/>
            <person name="Land M.L."/>
            <person name="Lapidus A."/>
            <person name="Lucas S."/>
            <person name="Pitluck S."/>
            <person name="Woyke T."/>
            <person name="Stein L."/>
            <person name="Murrell J.C."/>
        </authorList>
    </citation>
    <scope>NUCLEOTIDE SEQUENCE [LARGE SCALE GENOMIC DNA]</scope>
    <source>
        <strain evidence="8 9">MC09</strain>
    </source>
</reference>
<feature type="transmembrane region" description="Helical" evidence="7">
    <location>
        <begin position="348"/>
        <end position="368"/>
    </location>
</feature>
<feature type="transmembrane region" description="Helical" evidence="7">
    <location>
        <begin position="96"/>
        <end position="117"/>
    </location>
</feature>
<reference key="2">
    <citation type="submission" date="2011-05" db="EMBL/GenBank/DDBJ databases">
        <title>Complete genome sequence of the aerobic marine methanotroph Methylomonas methanica MC09.</title>
        <authorList>
            <person name="Boden R."/>
            <person name="Cunliffe M."/>
            <person name="Scanlan J."/>
            <person name="Moussard H."/>
            <person name="Kits K.D."/>
            <person name="Klotz M."/>
            <person name="Jetten M."/>
            <person name="Vuilleumier S."/>
            <person name="Han J."/>
            <person name="Peters L."/>
            <person name="Mikhailova N."/>
            <person name="Teshima H."/>
            <person name="Tapia R."/>
            <person name="Kyrpides N."/>
            <person name="Ivanova N."/>
            <person name="Pagani I."/>
            <person name="Cheng J.-F."/>
            <person name="Goodwin L."/>
            <person name="Han C."/>
            <person name="Hauser L."/>
            <person name="Land M."/>
            <person name="Lapidus A."/>
            <person name="Lucas S."/>
            <person name="Pitluck S."/>
            <person name="Woyke T."/>
            <person name="Stein L.Y."/>
            <person name="Murrell C."/>
        </authorList>
    </citation>
    <scope>NUCLEOTIDE SEQUENCE</scope>
    <source>
        <strain>MC09</strain>
    </source>
</reference>
<evidence type="ECO:0000256" key="7">
    <source>
        <dbReference type="SAM" id="Phobius"/>
    </source>
</evidence>
<name>G0A248_METMM</name>
<dbReference type="Pfam" id="PF13440">
    <property type="entry name" value="Polysacc_synt_3"/>
    <property type="match status" value="1"/>
</dbReference>
<comment type="similarity">
    <text evidence="2">Belongs to the polysaccharide synthase family.</text>
</comment>
<evidence type="ECO:0000256" key="6">
    <source>
        <dbReference type="ARBA" id="ARBA00023136"/>
    </source>
</evidence>
<gene>
    <name evidence="8" type="ordered locus">Metme_4240</name>
</gene>
<dbReference type="KEGG" id="mmt:Metme_4240"/>
<keyword evidence="4 7" id="KW-0812">Transmembrane</keyword>
<dbReference type="OrthoDB" id="8538786at2"/>
<dbReference type="InterPro" id="IPR050833">
    <property type="entry name" value="Poly_Biosynth_Transport"/>
</dbReference>
<organism evidence="8 9">
    <name type="scientific">Methylomonas methanica (strain DSM 25384 / MC09)</name>
    <dbReference type="NCBI Taxonomy" id="857087"/>
    <lineage>
        <taxon>Bacteria</taxon>
        <taxon>Pseudomonadati</taxon>
        <taxon>Pseudomonadota</taxon>
        <taxon>Gammaproteobacteria</taxon>
        <taxon>Methylococcales</taxon>
        <taxon>Methylococcaceae</taxon>
        <taxon>Methylomonas</taxon>
    </lineage>
</organism>
<feature type="transmembrane region" description="Helical" evidence="7">
    <location>
        <begin position="46"/>
        <end position="68"/>
    </location>
</feature>
<dbReference type="HOGENOM" id="CLU_026911_3_2_6"/>
<feature type="transmembrane region" description="Helical" evidence="7">
    <location>
        <begin position="373"/>
        <end position="395"/>
    </location>
</feature>
<feature type="transmembrane region" description="Helical" evidence="7">
    <location>
        <begin position="264"/>
        <end position="290"/>
    </location>
</feature>
<dbReference type="STRING" id="857087.Metme_4240"/>
<proteinExistence type="inferred from homology"/>
<evidence type="ECO:0000256" key="4">
    <source>
        <dbReference type="ARBA" id="ARBA00022692"/>
    </source>
</evidence>
<dbReference type="AlphaFoldDB" id="G0A248"/>
<keyword evidence="6 7" id="KW-0472">Membrane</keyword>
<dbReference type="Proteomes" id="UP000008888">
    <property type="component" value="Chromosome"/>
</dbReference>
<feature type="transmembrane region" description="Helical" evidence="7">
    <location>
        <begin position="188"/>
        <end position="205"/>
    </location>
</feature>
<dbReference type="eggNOG" id="COG2244">
    <property type="taxonomic scope" value="Bacteria"/>
</dbReference>
<sequence>MVAVQQTSLRQRVIRGSILSVAGHFVSQGIRLGGNLITTRLLLPEMFGVMAIANVLFIGIEMLSDLGIRQNIIQSRRGDDPTFLNTAWSLQIVRGLLLGLIVLALSALLYGLGWLGWLPKDSAYADQNLPWVIAALSLTPLLKGLESTNMATANRNLILGRLTLIEVLSQIAGPVVIIAWCFYFDRSVWALVAGWFTVSLTRMMLSHSYLPGIRNRLRWDRESLESLYHFGKWIFVSSILGFLLNNGDRLLFGFYLNSNDLGIYSIAFMMVSAVETLLRKLVANVSFPALSEIYRREPNGLVKYYYQFRRPIDLVSLFLVGVIFTGGREIIDIFYDDRYVSAGPMLEILGVSLFFIRFDVAGLCYLVLGKPKLLTIIIFARVVGLYLLVPLAFQFYDFSQAIWVIAINYTVGLPLLFYFNIKNGLFKLADEIKYLPALILGAVLGSTFSWIASELVL</sequence>
<keyword evidence="9" id="KW-1185">Reference proteome</keyword>
<evidence type="ECO:0000256" key="1">
    <source>
        <dbReference type="ARBA" id="ARBA00004651"/>
    </source>
</evidence>
<feature type="transmembrane region" description="Helical" evidence="7">
    <location>
        <begin position="158"/>
        <end position="182"/>
    </location>
</feature>
<dbReference type="GO" id="GO:0005886">
    <property type="term" value="C:plasma membrane"/>
    <property type="evidence" value="ECO:0007669"/>
    <property type="project" value="UniProtKB-SubCell"/>
</dbReference>
<keyword evidence="3" id="KW-1003">Cell membrane</keyword>
<reference evidence="9" key="3">
    <citation type="submission" date="2011-05" db="EMBL/GenBank/DDBJ databases">
        <title>Complete sequence of Methylomonas methanica MC09.</title>
        <authorList>
            <consortium name="US DOE Joint Genome Institute"/>
            <person name="Lucas S."/>
            <person name="Han J."/>
            <person name="Lapidus A."/>
            <person name="Cheng J.-F."/>
            <person name="Goodwin L."/>
            <person name="Pitluck S."/>
            <person name="Peters L."/>
            <person name="Mikhailova N."/>
            <person name="Teshima H."/>
            <person name="Han C."/>
            <person name="Tapia R."/>
            <person name="Land M."/>
            <person name="Hauser L."/>
            <person name="Kyrpides N."/>
            <person name="Ivanova N."/>
            <person name="Pagani I."/>
            <person name="Stein L."/>
            <person name="Woyke T."/>
        </authorList>
    </citation>
    <scope>NUCLEOTIDE SEQUENCE [LARGE SCALE GENOMIC DNA]</scope>
    <source>
        <strain evidence="9">MC09</strain>
    </source>
</reference>
<feature type="transmembrane region" description="Helical" evidence="7">
    <location>
        <begin position="401"/>
        <end position="421"/>
    </location>
</feature>
<protein>
    <submittedName>
        <fullName evidence="8">Polysaccharide biosynthesis protein</fullName>
    </submittedName>
</protein>
<dbReference type="PANTHER" id="PTHR30250:SF10">
    <property type="entry name" value="LIPOPOLYSACCHARIDE BIOSYNTHESIS PROTEIN WZXC"/>
    <property type="match status" value="1"/>
</dbReference>
<feature type="transmembrane region" description="Helical" evidence="7">
    <location>
        <begin position="129"/>
        <end position="146"/>
    </location>
</feature>
<evidence type="ECO:0000313" key="8">
    <source>
        <dbReference type="EMBL" id="AEG02591.1"/>
    </source>
</evidence>
<accession>G0A248</accession>
<evidence type="ECO:0000256" key="5">
    <source>
        <dbReference type="ARBA" id="ARBA00022989"/>
    </source>
</evidence>
<dbReference type="PANTHER" id="PTHR30250">
    <property type="entry name" value="PST FAMILY PREDICTED COLANIC ACID TRANSPORTER"/>
    <property type="match status" value="1"/>
</dbReference>
<feature type="transmembrane region" description="Helical" evidence="7">
    <location>
        <begin position="311"/>
        <end position="328"/>
    </location>
</feature>
<evidence type="ECO:0000256" key="2">
    <source>
        <dbReference type="ARBA" id="ARBA00007430"/>
    </source>
</evidence>
<dbReference type="RefSeq" id="WP_013820806.1">
    <property type="nucleotide sequence ID" value="NC_015572.1"/>
</dbReference>
<dbReference type="EMBL" id="CP002738">
    <property type="protein sequence ID" value="AEG02591.1"/>
    <property type="molecule type" value="Genomic_DNA"/>
</dbReference>